<evidence type="ECO:0000313" key="2">
    <source>
        <dbReference type="EMBL" id="OSD74522.1"/>
    </source>
</evidence>
<dbReference type="InterPro" id="IPR003491">
    <property type="entry name" value="REP-like_C"/>
</dbReference>
<proteinExistence type="predicted"/>
<reference evidence="2 3" key="1">
    <citation type="submission" date="2017-03" db="EMBL/GenBank/DDBJ databases">
        <title>Salmonella serotype comparative study.</title>
        <authorList>
            <person name="Liao J."/>
        </authorList>
    </citation>
    <scope>NUCLEOTIDE SEQUENCE [LARGE SCALE GENOMIC DNA]</scope>
    <source>
        <strain evidence="2 3">NY_FSL S10-1448</strain>
    </source>
</reference>
<gene>
    <name evidence="2" type="ORF">R537_03000</name>
</gene>
<dbReference type="Proteomes" id="UP000868515">
    <property type="component" value="Unassembled WGS sequence"/>
</dbReference>
<dbReference type="EMBL" id="NBPI01000001">
    <property type="protein sequence ID" value="OSD74522.1"/>
    <property type="molecule type" value="Genomic_DNA"/>
</dbReference>
<comment type="caution">
    <text evidence="2">The sequence shown here is derived from an EMBL/GenBank/DDBJ whole genome shotgun (WGS) entry which is preliminary data.</text>
</comment>
<sequence length="442" mass="51555">MYANTRCGLIMSTIEKDHIQTTTPADRIGRAVAMPKADHDDRPVNIDWLAFVLHSSAVKDFVTFPEQTEWRKYGMLPTYRSHVLARDTFFNDVINPHTRMWCPLTPAEIEEAFDEFVDGYKFPNEDFGGDFRLAKQALDTQIEIFNRKMMEARIEMIRRWLAAEFGLHLGVFRGYGRYCYQDHAPLYAYNDNTRVELGLLYVGGNENTVFIQINAHGCQHVFSGTSPEHLHKWFTHLGIVKLQRLDLCVDDFDDVFTVQHAYSDFQNDAFYRGRGRRTFEHEYTIGTKELLTVGSRKSLYYWRIYNKALQLGLKMTWNRSEIELKEVPVDFLLDIRGYFTGICDYAAQLHPAEPRKINPFNASLSDTRKALQTFDSEVKWLRKQCSKKLASVLHEMGNDIEAFIKSVIREEHLEDADLRLPIHETYSYIVRDQFLKNSPVPF</sequence>
<dbReference type="Pfam" id="PF02486">
    <property type="entry name" value="Rep_trans"/>
    <property type="match status" value="1"/>
</dbReference>
<protein>
    <recommendedName>
        <fullName evidence="1">Replication initiation protein-like C-terminal domain-containing protein</fullName>
    </recommendedName>
</protein>
<accession>A0A974KL77</accession>
<evidence type="ECO:0000259" key="1">
    <source>
        <dbReference type="Pfam" id="PF02486"/>
    </source>
</evidence>
<dbReference type="AlphaFoldDB" id="A0A974KL77"/>
<organism evidence="2 3">
    <name type="scientific">Salmonella enterica subsp. enterica serovar Rough O:d:1,7</name>
    <dbReference type="NCBI Taxonomy" id="1974323"/>
    <lineage>
        <taxon>Bacteria</taxon>
        <taxon>Pseudomonadati</taxon>
        <taxon>Pseudomonadota</taxon>
        <taxon>Gammaproteobacteria</taxon>
        <taxon>Enterobacterales</taxon>
        <taxon>Enterobacteriaceae</taxon>
        <taxon>Salmonella</taxon>
    </lineage>
</organism>
<feature type="domain" description="Replication initiation protein-like C-terminal" evidence="1">
    <location>
        <begin position="241"/>
        <end position="407"/>
    </location>
</feature>
<name>A0A974KL77_SALET</name>
<evidence type="ECO:0000313" key="3">
    <source>
        <dbReference type="Proteomes" id="UP000868515"/>
    </source>
</evidence>